<feature type="compositionally biased region" description="Polar residues" evidence="1">
    <location>
        <begin position="190"/>
        <end position="203"/>
    </location>
</feature>
<evidence type="ECO:0000256" key="1">
    <source>
        <dbReference type="SAM" id="MobiDB-lite"/>
    </source>
</evidence>
<evidence type="ECO:0000313" key="3">
    <source>
        <dbReference type="EMBL" id="KFM71670.1"/>
    </source>
</evidence>
<evidence type="ECO:0000256" key="2">
    <source>
        <dbReference type="SAM" id="SignalP"/>
    </source>
</evidence>
<accession>A0A087U2T1</accession>
<organism evidence="3 4">
    <name type="scientific">Stegodyphus mimosarum</name>
    <name type="common">African social velvet spider</name>
    <dbReference type="NCBI Taxonomy" id="407821"/>
    <lineage>
        <taxon>Eukaryota</taxon>
        <taxon>Metazoa</taxon>
        <taxon>Ecdysozoa</taxon>
        <taxon>Arthropoda</taxon>
        <taxon>Chelicerata</taxon>
        <taxon>Arachnida</taxon>
        <taxon>Araneae</taxon>
        <taxon>Araneomorphae</taxon>
        <taxon>Entelegynae</taxon>
        <taxon>Eresoidea</taxon>
        <taxon>Eresidae</taxon>
        <taxon>Stegodyphus</taxon>
    </lineage>
</organism>
<feature type="region of interest" description="Disordered" evidence="1">
    <location>
        <begin position="187"/>
        <end position="211"/>
    </location>
</feature>
<reference evidence="3 4" key="1">
    <citation type="submission" date="2013-11" db="EMBL/GenBank/DDBJ databases">
        <title>Genome sequencing of Stegodyphus mimosarum.</title>
        <authorList>
            <person name="Bechsgaard J."/>
        </authorList>
    </citation>
    <scope>NUCLEOTIDE SEQUENCE [LARGE SCALE GENOMIC DNA]</scope>
</reference>
<protein>
    <submittedName>
        <fullName evidence="3">Uncharacterized protein</fullName>
    </submittedName>
</protein>
<feature type="non-terminal residue" evidence="3">
    <location>
        <position position="211"/>
    </location>
</feature>
<dbReference type="AlphaFoldDB" id="A0A087U2T1"/>
<feature type="chain" id="PRO_5001830198" evidence="2">
    <location>
        <begin position="19"/>
        <end position="211"/>
    </location>
</feature>
<dbReference type="Proteomes" id="UP000054359">
    <property type="component" value="Unassembled WGS sequence"/>
</dbReference>
<dbReference type="OrthoDB" id="6412418at2759"/>
<keyword evidence="2" id="KW-0732">Signal</keyword>
<feature type="signal peptide" evidence="2">
    <location>
        <begin position="1"/>
        <end position="18"/>
    </location>
</feature>
<dbReference type="EMBL" id="KK117880">
    <property type="protein sequence ID" value="KFM71670.1"/>
    <property type="molecule type" value="Genomic_DNA"/>
</dbReference>
<gene>
    <name evidence="3" type="ORF">X975_08481</name>
</gene>
<sequence>MLTYFVLAIFVSLSVSNAQDKEVTISKDKEQCLTQMIQWCSNMKYSQDGAGMTMLAITFEDPSGYYRVFCASDSDGTNCTKNGSPWFACSPDNQFSYKGKVLTEGSTDVDDDMCSTADKAFNDLFVQNLSFDNTTLKTEIQKGLETFFEQIDEMREQIKALQEQMSKNPFLTGDFWNVFGSGFPFDRPDTTNSPTVSDQSSTQDKNELEKE</sequence>
<evidence type="ECO:0000313" key="4">
    <source>
        <dbReference type="Proteomes" id="UP000054359"/>
    </source>
</evidence>
<proteinExistence type="predicted"/>
<dbReference type="OMA" id="GTNCTKN"/>
<name>A0A087U2T1_STEMI</name>
<keyword evidence="4" id="KW-1185">Reference proteome</keyword>